<evidence type="ECO:0000256" key="1">
    <source>
        <dbReference type="ARBA" id="ARBA00004651"/>
    </source>
</evidence>
<comment type="caution">
    <text evidence="8">The sequence shown here is derived from an EMBL/GenBank/DDBJ whole genome shotgun (WGS) entry which is preliminary data.</text>
</comment>
<keyword evidence="4 7" id="KW-1133">Transmembrane helix</keyword>
<keyword evidence="5 7" id="KW-0472">Membrane</keyword>
<keyword evidence="2" id="KW-1003">Cell membrane</keyword>
<comment type="subcellular location">
    <subcellularLocation>
        <location evidence="1">Cell membrane</location>
        <topology evidence="1">Multi-pass membrane protein</topology>
    </subcellularLocation>
</comment>
<evidence type="ECO:0000256" key="6">
    <source>
        <dbReference type="SAM" id="MobiDB-lite"/>
    </source>
</evidence>
<protein>
    <submittedName>
        <fullName evidence="8">YihY/virulence factor BrkB family protein</fullName>
    </submittedName>
</protein>
<feature type="transmembrane region" description="Helical" evidence="7">
    <location>
        <begin position="85"/>
        <end position="112"/>
    </location>
</feature>
<dbReference type="GO" id="GO:0005886">
    <property type="term" value="C:plasma membrane"/>
    <property type="evidence" value="ECO:0007669"/>
    <property type="project" value="UniProtKB-SubCell"/>
</dbReference>
<dbReference type="PANTHER" id="PTHR30213">
    <property type="entry name" value="INNER MEMBRANE PROTEIN YHJD"/>
    <property type="match status" value="1"/>
</dbReference>
<dbReference type="Proteomes" id="UP000727993">
    <property type="component" value="Unassembled WGS sequence"/>
</dbReference>
<evidence type="ECO:0000256" key="3">
    <source>
        <dbReference type="ARBA" id="ARBA00022692"/>
    </source>
</evidence>
<dbReference type="Pfam" id="PF03631">
    <property type="entry name" value="Virul_fac_BrkB"/>
    <property type="match status" value="1"/>
</dbReference>
<feature type="transmembrane region" description="Helical" evidence="7">
    <location>
        <begin position="189"/>
        <end position="212"/>
    </location>
</feature>
<sequence>MTTERGRDATSPAELPPSGWKDIALRVKDEFLEDHVTLTAAGVAPVVGIAVALWTASSGFAHLIEALNIAYDETDGRTFVKKRALALAMTLGALVLTAAVGAVLTLAGSSAITGVASIGAQIVGWLAVAALITFGLTALYRYGPDRDEPKWRWASWGAGLAVVSAVIVSIGFSLYVANFASYNETYGSLGAIVVTLMWLYLVAIVVIVGAELNAEMEPQTLRDSTRGHAKPMGRRGAHVADSVGPSSSQDRHDPAP</sequence>
<dbReference type="InterPro" id="IPR017039">
    <property type="entry name" value="Virul_fac_BrkB"/>
</dbReference>
<feature type="transmembrane region" description="Helical" evidence="7">
    <location>
        <begin position="153"/>
        <end position="177"/>
    </location>
</feature>
<dbReference type="AlphaFoldDB" id="A0A936TD97"/>
<accession>A0A936TD97</accession>
<feature type="transmembrane region" description="Helical" evidence="7">
    <location>
        <begin position="118"/>
        <end position="141"/>
    </location>
</feature>
<organism evidence="8 9">
    <name type="scientific">Candidatus Neomicrothrix subdominans</name>
    <dbReference type="NCBI Taxonomy" id="2954438"/>
    <lineage>
        <taxon>Bacteria</taxon>
        <taxon>Bacillati</taxon>
        <taxon>Actinomycetota</taxon>
        <taxon>Acidimicrobiia</taxon>
        <taxon>Acidimicrobiales</taxon>
        <taxon>Microthrixaceae</taxon>
        <taxon>Candidatus Neomicrothrix</taxon>
    </lineage>
</organism>
<proteinExistence type="predicted"/>
<gene>
    <name evidence="8" type="ORF">IPN02_11105</name>
</gene>
<feature type="region of interest" description="Disordered" evidence="6">
    <location>
        <begin position="219"/>
        <end position="256"/>
    </location>
</feature>
<evidence type="ECO:0000256" key="5">
    <source>
        <dbReference type="ARBA" id="ARBA00023136"/>
    </source>
</evidence>
<feature type="transmembrane region" description="Helical" evidence="7">
    <location>
        <begin position="38"/>
        <end position="64"/>
    </location>
</feature>
<dbReference type="EMBL" id="JADJZA010000007">
    <property type="protein sequence ID" value="MBK9297356.1"/>
    <property type="molecule type" value="Genomic_DNA"/>
</dbReference>
<evidence type="ECO:0000256" key="2">
    <source>
        <dbReference type="ARBA" id="ARBA00022475"/>
    </source>
</evidence>
<dbReference type="NCBIfam" id="TIGR00765">
    <property type="entry name" value="yihY_not_rbn"/>
    <property type="match status" value="1"/>
</dbReference>
<feature type="compositionally biased region" description="Basic residues" evidence="6">
    <location>
        <begin position="227"/>
        <end position="237"/>
    </location>
</feature>
<evidence type="ECO:0000313" key="9">
    <source>
        <dbReference type="Proteomes" id="UP000727993"/>
    </source>
</evidence>
<reference evidence="8 9" key="1">
    <citation type="submission" date="2020-10" db="EMBL/GenBank/DDBJ databases">
        <title>Connecting structure to function with the recovery of over 1000 high-quality activated sludge metagenome-assembled genomes encoding full-length rRNA genes using long-read sequencing.</title>
        <authorList>
            <person name="Singleton C.M."/>
            <person name="Petriglieri F."/>
            <person name="Kristensen J.M."/>
            <person name="Kirkegaard R.H."/>
            <person name="Michaelsen T.Y."/>
            <person name="Andersen M.H."/>
            <person name="Karst S.M."/>
            <person name="Dueholm M.S."/>
            <person name="Nielsen P.H."/>
            <person name="Albertsen M."/>
        </authorList>
    </citation>
    <scope>NUCLEOTIDE SEQUENCE [LARGE SCALE GENOMIC DNA]</scope>
    <source>
        <strain evidence="8">Lyne_18-Q3-R50-59_MAXAC.006</strain>
    </source>
</reference>
<keyword evidence="3 7" id="KW-0812">Transmembrane</keyword>
<evidence type="ECO:0000313" key="8">
    <source>
        <dbReference type="EMBL" id="MBK9297356.1"/>
    </source>
</evidence>
<name>A0A936TD97_9ACTN</name>
<dbReference type="PANTHER" id="PTHR30213:SF0">
    <property type="entry name" value="UPF0761 MEMBRANE PROTEIN YIHY"/>
    <property type="match status" value="1"/>
</dbReference>
<evidence type="ECO:0000256" key="4">
    <source>
        <dbReference type="ARBA" id="ARBA00022989"/>
    </source>
</evidence>
<evidence type="ECO:0000256" key="7">
    <source>
        <dbReference type="SAM" id="Phobius"/>
    </source>
</evidence>